<dbReference type="Proteomes" id="UP001597229">
    <property type="component" value="Unassembled WGS sequence"/>
</dbReference>
<evidence type="ECO:0000256" key="1">
    <source>
        <dbReference type="SAM" id="MobiDB-lite"/>
    </source>
</evidence>
<feature type="domain" description="Restriction endonuclease type IV Mrr" evidence="2">
    <location>
        <begin position="289"/>
        <end position="381"/>
    </location>
</feature>
<dbReference type="EMBL" id="JBHTLX010000004">
    <property type="protein sequence ID" value="MFD1246549.1"/>
    <property type="molecule type" value="Genomic_DNA"/>
</dbReference>
<accession>A0ABW3VV14</accession>
<keyword evidence="3" id="KW-0378">Hydrolase</keyword>
<proteinExistence type="predicted"/>
<gene>
    <name evidence="3" type="ORF">ACFQ3F_01990</name>
</gene>
<keyword evidence="3" id="KW-0540">Nuclease</keyword>
<dbReference type="Pfam" id="PF04471">
    <property type="entry name" value="Mrr_cat"/>
    <property type="match status" value="1"/>
</dbReference>
<organism evidence="3 4">
    <name type="scientific">Nocardioides ginsengisoli</name>
    <dbReference type="NCBI Taxonomy" id="363868"/>
    <lineage>
        <taxon>Bacteria</taxon>
        <taxon>Bacillati</taxon>
        <taxon>Actinomycetota</taxon>
        <taxon>Actinomycetes</taxon>
        <taxon>Propionibacteriales</taxon>
        <taxon>Nocardioidaceae</taxon>
        <taxon>Nocardioides</taxon>
    </lineage>
</organism>
<dbReference type="SUPFAM" id="SSF52980">
    <property type="entry name" value="Restriction endonuclease-like"/>
    <property type="match status" value="1"/>
</dbReference>
<evidence type="ECO:0000259" key="2">
    <source>
        <dbReference type="Pfam" id="PF04471"/>
    </source>
</evidence>
<sequence>MTQNDHGSLGPAPSPPGEYRLEWTAPPGWDPAPAGFAPQLDWRPSRYWPNPPEDWEFWQVVGDDEDVELFHQPPTVPPRRPAPVWAAPPQWPQPPAGWHPPAGWTPDLGWPPAPAGWSFWRQPAADEHAIAAARLATRSDRLARLNEVEHLMRIHADLLAFQQTPVFQRRMTIGTRAELRQLTKEIEGANANAGEVLLLARDRLVWALRYDQPSDAVLVDCLARLHPLHDAAQSWTRRILGIAPFESTQDRRLRLLNSLPYGAVDLDRASPGGPVDGEDWEFEIVVPDADWKRAEQLAALALRRFGYLDAHVTEDGADGGIDVRATGLLAQVKYTSRPVGRPVIQQLVGAADGHPVACFALSGYTQQALSFAEDRGVSLFTVELPQTVRPANLHATTLATRRPSGSVVS</sequence>
<evidence type="ECO:0000313" key="3">
    <source>
        <dbReference type="EMBL" id="MFD1246549.1"/>
    </source>
</evidence>
<feature type="region of interest" description="Disordered" evidence="1">
    <location>
        <begin position="1"/>
        <end position="36"/>
    </location>
</feature>
<name>A0ABW3VV14_9ACTN</name>
<evidence type="ECO:0000313" key="4">
    <source>
        <dbReference type="Proteomes" id="UP001597229"/>
    </source>
</evidence>
<keyword evidence="4" id="KW-1185">Reference proteome</keyword>
<dbReference type="RefSeq" id="WP_367920062.1">
    <property type="nucleotide sequence ID" value="NZ_BAABAC010000025.1"/>
</dbReference>
<dbReference type="InterPro" id="IPR011856">
    <property type="entry name" value="tRNA_endonuc-like_dom_sf"/>
</dbReference>
<keyword evidence="3" id="KW-0255">Endonuclease</keyword>
<reference evidence="4" key="1">
    <citation type="journal article" date="2019" name="Int. J. Syst. Evol. Microbiol.">
        <title>The Global Catalogue of Microorganisms (GCM) 10K type strain sequencing project: providing services to taxonomists for standard genome sequencing and annotation.</title>
        <authorList>
            <consortium name="The Broad Institute Genomics Platform"/>
            <consortium name="The Broad Institute Genome Sequencing Center for Infectious Disease"/>
            <person name="Wu L."/>
            <person name="Ma J."/>
        </authorList>
    </citation>
    <scope>NUCLEOTIDE SEQUENCE [LARGE SCALE GENOMIC DNA]</scope>
    <source>
        <strain evidence="4">CCUG 52478</strain>
    </source>
</reference>
<protein>
    <submittedName>
        <fullName evidence="3">Restriction endonuclease</fullName>
    </submittedName>
</protein>
<comment type="caution">
    <text evidence="3">The sequence shown here is derived from an EMBL/GenBank/DDBJ whole genome shotgun (WGS) entry which is preliminary data.</text>
</comment>
<dbReference type="GO" id="GO:0004519">
    <property type="term" value="F:endonuclease activity"/>
    <property type="evidence" value="ECO:0007669"/>
    <property type="project" value="UniProtKB-KW"/>
</dbReference>
<dbReference type="InterPro" id="IPR011335">
    <property type="entry name" value="Restrct_endonuc-II-like"/>
</dbReference>
<dbReference type="Gene3D" id="3.40.1350.10">
    <property type="match status" value="1"/>
</dbReference>
<dbReference type="InterPro" id="IPR007560">
    <property type="entry name" value="Restrct_endonuc_IV_Mrr"/>
</dbReference>